<evidence type="ECO:0000313" key="2">
    <source>
        <dbReference type="EMBL" id="KAK6532186.1"/>
    </source>
</evidence>
<reference evidence="2 3" key="1">
    <citation type="submission" date="2019-10" db="EMBL/GenBank/DDBJ databases">
        <authorList>
            <person name="Palmer J.M."/>
        </authorList>
    </citation>
    <scope>NUCLEOTIDE SEQUENCE [LARGE SCALE GENOMIC DNA]</scope>
    <source>
        <strain evidence="2 3">TWF694</strain>
    </source>
</reference>
<dbReference type="EMBL" id="JAVHJO010000012">
    <property type="protein sequence ID" value="KAK6532186.1"/>
    <property type="molecule type" value="Genomic_DNA"/>
</dbReference>
<feature type="region of interest" description="Disordered" evidence="1">
    <location>
        <begin position="71"/>
        <end position="94"/>
    </location>
</feature>
<evidence type="ECO:0000313" key="3">
    <source>
        <dbReference type="Proteomes" id="UP001365542"/>
    </source>
</evidence>
<keyword evidence="3" id="KW-1185">Reference proteome</keyword>
<accession>A0AAV9X2I5</accession>
<gene>
    <name evidence="2" type="ORF">TWF694_003346</name>
</gene>
<dbReference type="Proteomes" id="UP001365542">
    <property type="component" value="Unassembled WGS sequence"/>
</dbReference>
<organism evidence="2 3">
    <name type="scientific">Orbilia ellipsospora</name>
    <dbReference type="NCBI Taxonomy" id="2528407"/>
    <lineage>
        <taxon>Eukaryota</taxon>
        <taxon>Fungi</taxon>
        <taxon>Dikarya</taxon>
        <taxon>Ascomycota</taxon>
        <taxon>Pezizomycotina</taxon>
        <taxon>Orbiliomycetes</taxon>
        <taxon>Orbiliales</taxon>
        <taxon>Orbiliaceae</taxon>
        <taxon>Orbilia</taxon>
    </lineage>
</organism>
<proteinExistence type="predicted"/>
<name>A0AAV9X2I5_9PEZI</name>
<sequence>MSLSAFIKPGSVKVALSSVHEDSNPYGQSIVSINGKSLPSLHSARSFQSTFDLRRILDKFNPVDFGFGDELSRASTPGARSPSRHRRQQTNDSSIELGARVTTSFYEIPDEYTMNGPNYRFFMGQQPKSHNIPRIYDWREMGTCAM</sequence>
<dbReference type="AlphaFoldDB" id="A0AAV9X2I5"/>
<comment type="caution">
    <text evidence="2">The sequence shown here is derived from an EMBL/GenBank/DDBJ whole genome shotgun (WGS) entry which is preliminary data.</text>
</comment>
<evidence type="ECO:0000256" key="1">
    <source>
        <dbReference type="SAM" id="MobiDB-lite"/>
    </source>
</evidence>
<protein>
    <submittedName>
        <fullName evidence="2">Uncharacterized protein</fullName>
    </submittedName>
</protein>